<evidence type="ECO:0000313" key="1">
    <source>
        <dbReference type="EMBL" id="ANP39786.1"/>
    </source>
</evidence>
<dbReference type="KEGG" id="rmb:K529_003315"/>
<dbReference type="EMBL" id="CP015230">
    <property type="protein sequence ID" value="ANP39786.1"/>
    <property type="molecule type" value="Genomic_DNA"/>
</dbReference>
<dbReference type="OrthoDB" id="9881995at2"/>
<name>A0A1B0ZZT8_9RHOB</name>
<gene>
    <name evidence="1" type="ORF">K529_003315</name>
</gene>
<dbReference type="GeneID" id="28248829"/>
<dbReference type="RefSeq" id="WP_005651552.1">
    <property type="nucleotide sequence ID" value="NZ_CP015230.1"/>
</dbReference>
<dbReference type="AlphaFoldDB" id="A0A1B0ZZT8"/>
<reference evidence="1 2" key="1">
    <citation type="journal article" date="2016" name="ISME J.">
        <title>Global occurrence and heterogeneity of the Roseobacter-clade species Ruegeria mobilis.</title>
        <authorList>
            <person name="Sonnenschein E."/>
            <person name="Gram L."/>
        </authorList>
    </citation>
    <scope>NUCLEOTIDE SEQUENCE [LARGE SCALE GENOMIC DNA]</scope>
    <source>
        <strain evidence="1 2">F1926</strain>
    </source>
</reference>
<evidence type="ECO:0000313" key="2">
    <source>
        <dbReference type="Proteomes" id="UP000013243"/>
    </source>
</evidence>
<protein>
    <submittedName>
        <fullName evidence="1">Uncharacterized protein</fullName>
    </submittedName>
</protein>
<sequence>MTKDEEGLAFSTEELSKALEICTHSSRSSLTASGQNPGYLFWRSQRWIDVSEHFGDRKSKVLLEALEVIFDDFRNLERAFLLKAQNKGDTRPAFDWRKPIVMAFGNKFPDTPSKVLSCLEADFAHRHR</sequence>
<accession>A0A1B0ZZT8</accession>
<dbReference type="Proteomes" id="UP000013243">
    <property type="component" value="Chromosome"/>
</dbReference>
<organism evidence="1 2">
    <name type="scientific">Tritonibacter mobilis F1926</name>
    <dbReference type="NCBI Taxonomy" id="1265309"/>
    <lineage>
        <taxon>Bacteria</taxon>
        <taxon>Pseudomonadati</taxon>
        <taxon>Pseudomonadota</taxon>
        <taxon>Alphaproteobacteria</taxon>
        <taxon>Rhodobacterales</taxon>
        <taxon>Paracoccaceae</taxon>
        <taxon>Tritonibacter</taxon>
    </lineage>
</organism>
<proteinExistence type="predicted"/>